<organism evidence="2 3">
    <name type="scientific">Grifola frondosa</name>
    <name type="common">Maitake</name>
    <name type="synonym">Polyporus frondosus</name>
    <dbReference type="NCBI Taxonomy" id="5627"/>
    <lineage>
        <taxon>Eukaryota</taxon>
        <taxon>Fungi</taxon>
        <taxon>Dikarya</taxon>
        <taxon>Basidiomycota</taxon>
        <taxon>Agaricomycotina</taxon>
        <taxon>Agaricomycetes</taxon>
        <taxon>Polyporales</taxon>
        <taxon>Grifolaceae</taxon>
        <taxon>Grifola</taxon>
    </lineage>
</organism>
<comment type="caution">
    <text evidence="2">The sequence shown here is derived from an EMBL/GenBank/DDBJ whole genome shotgun (WGS) entry which is preliminary data.</text>
</comment>
<feature type="compositionally biased region" description="Polar residues" evidence="1">
    <location>
        <begin position="21"/>
        <end position="34"/>
    </location>
</feature>
<proteinExistence type="predicted"/>
<keyword evidence="3" id="KW-1185">Reference proteome</keyword>
<accession>A0A1C7M2U4</accession>
<gene>
    <name evidence="2" type="ORF">A0H81_08555</name>
</gene>
<evidence type="ECO:0000313" key="3">
    <source>
        <dbReference type="Proteomes" id="UP000092993"/>
    </source>
</evidence>
<dbReference type="Proteomes" id="UP000092993">
    <property type="component" value="Unassembled WGS sequence"/>
</dbReference>
<name>A0A1C7M2U4_GRIFR</name>
<dbReference type="AlphaFoldDB" id="A0A1C7M2U4"/>
<protein>
    <submittedName>
        <fullName evidence="2">Uncharacterized protein</fullName>
    </submittedName>
</protein>
<feature type="region of interest" description="Disordered" evidence="1">
    <location>
        <begin position="1"/>
        <end position="47"/>
    </location>
</feature>
<evidence type="ECO:0000256" key="1">
    <source>
        <dbReference type="SAM" id="MobiDB-lite"/>
    </source>
</evidence>
<feature type="compositionally biased region" description="Polar residues" evidence="1">
    <location>
        <begin position="1"/>
        <end position="11"/>
    </location>
</feature>
<feature type="compositionally biased region" description="Pro residues" evidence="1">
    <location>
        <begin position="168"/>
        <end position="180"/>
    </location>
</feature>
<evidence type="ECO:0000313" key="2">
    <source>
        <dbReference type="EMBL" id="OBZ71251.1"/>
    </source>
</evidence>
<feature type="region of interest" description="Disordered" evidence="1">
    <location>
        <begin position="108"/>
        <end position="181"/>
    </location>
</feature>
<dbReference type="EMBL" id="LUGG01000011">
    <property type="protein sequence ID" value="OBZ71251.1"/>
    <property type="molecule type" value="Genomic_DNA"/>
</dbReference>
<reference evidence="2 3" key="1">
    <citation type="submission" date="2016-03" db="EMBL/GenBank/DDBJ databases">
        <title>Whole genome sequencing of Grifola frondosa 9006-11.</title>
        <authorList>
            <person name="Min B."/>
            <person name="Park H."/>
            <person name="Kim J.-G."/>
            <person name="Cho H."/>
            <person name="Oh Y.-L."/>
            <person name="Kong W.-S."/>
            <person name="Choi I.-G."/>
        </authorList>
    </citation>
    <scope>NUCLEOTIDE SEQUENCE [LARGE SCALE GENOMIC DNA]</scope>
    <source>
        <strain evidence="2 3">9006-11</strain>
    </source>
</reference>
<sequence length="196" mass="21283">MSTRSTHPTTRNNKRRKTAGQPPSQITVRSQGRSRAQDIGPDMPNALYDPDYLTAPAIVSSASEHIAGDVEGAKSSSVSDHIGGDDTFAMPHHGVEMQACGTDLFMETHSDSSTTTRTASSGDHNPGNANAKDEYTDMPLLIPVEREDYDTINDKLDEHREDDDDDGPPPLEPADTPPPLSIRIRLLTRAISLHLS</sequence>
<feature type="compositionally biased region" description="Low complexity" evidence="1">
    <location>
        <begin position="111"/>
        <end position="121"/>
    </location>
</feature>